<keyword evidence="5" id="KW-0862">Zinc</keyword>
<evidence type="ECO:0000256" key="2">
    <source>
        <dbReference type="ARBA" id="ARBA00022723"/>
    </source>
</evidence>
<keyword evidence="6" id="KW-0539">Nucleus</keyword>
<evidence type="ECO:0000259" key="8">
    <source>
        <dbReference type="PROSITE" id="PS50157"/>
    </source>
</evidence>
<name>A0A4P9ZA46_9ASCO</name>
<evidence type="ECO:0000256" key="4">
    <source>
        <dbReference type="ARBA" id="ARBA00022771"/>
    </source>
</evidence>
<dbReference type="Proteomes" id="UP000268321">
    <property type="component" value="Unassembled WGS sequence"/>
</dbReference>
<dbReference type="SUPFAM" id="SSF57667">
    <property type="entry name" value="beta-beta-alpha zinc fingers"/>
    <property type="match status" value="1"/>
</dbReference>
<dbReference type="GO" id="GO:0000978">
    <property type="term" value="F:RNA polymerase II cis-regulatory region sequence-specific DNA binding"/>
    <property type="evidence" value="ECO:0007669"/>
    <property type="project" value="TreeGrafter"/>
</dbReference>
<dbReference type="PANTHER" id="PTHR45718:SF4">
    <property type="entry name" value="TRANSCRIPTIONAL ACTIVATOR CUBITUS INTERRUPTUS"/>
    <property type="match status" value="1"/>
</dbReference>
<dbReference type="GO" id="GO:0005634">
    <property type="term" value="C:nucleus"/>
    <property type="evidence" value="ECO:0007669"/>
    <property type="project" value="UniProtKB-SubCell"/>
</dbReference>
<organism evidence="9 10">
    <name type="scientific">Metschnikowia bicuspidata</name>
    <dbReference type="NCBI Taxonomy" id="27322"/>
    <lineage>
        <taxon>Eukaryota</taxon>
        <taxon>Fungi</taxon>
        <taxon>Dikarya</taxon>
        <taxon>Ascomycota</taxon>
        <taxon>Saccharomycotina</taxon>
        <taxon>Pichiomycetes</taxon>
        <taxon>Metschnikowiaceae</taxon>
        <taxon>Metschnikowia</taxon>
    </lineage>
</organism>
<gene>
    <name evidence="9" type="ORF">METBISCDRAFT_31526</name>
</gene>
<evidence type="ECO:0000256" key="6">
    <source>
        <dbReference type="ARBA" id="ARBA00023242"/>
    </source>
</evidence>
<evidence type="ECO:0000256" key="5">
    <source>
        <dbReference type="ARBA" id="ARBA00022833"/>
    </source>
</evidence>
<dbReference type="FunFam" id="3.30.160.60:FF:000201">
    <property type="entry name" value="C2H2 finger domain protein (Gli3)"/>
    <property type="match status" value="1"/>
</dbReference>
<dbReference type="InterPro" id="IPR013087">
    <property type="entry name" value="Znf_C2H2_type"/>
</dbReference>
<evidence type="ECO:0000256" key="1">
    <source>
        <dbReference type="ARBA" id="ARBA00004123"/>
    </source>
</evidence>
<dbReference type="EMBL" id="ML004479">
    <property type="protein sequence ID" value="RKP29645.1"/>
    <property type="molecule type" value="Genomic_DNA"/>
</dbReference>
<dbReference type="AlphaFoldDB" id="A0A4P9ZA46"/>
<keyword evidence="4 7" id="KW-0863">Zinc-finger</keyword>
<dbReference type="GO" id="GO:0008270">
    <property type="term" value="F:zinc ion binding"/>
    <property type="evidence" value="ECO:0007669"/>
    <property type="project" value="UniProtKB-KW"/>
</dbReference>
<evidence type="ECO:0000313" key="9">
    <source>
        <dbReference type="EMBL" id="RKP29645.1"/>
    </source>
</evidence>
<dbReference type="PANTHER" id="PTHR45718">
    <property type="entry name" value="TRANSCRIPTIONAL ACTIVATOR CUBITUS INTERRUPTUS"/>
    <property type="match status" value="1"/>
</dbReference>
<dbReference type="PROSITE" id="PS50157">
    <property type="entry name" value="ZINC_FINGER_C2H2_2"/>
    <property type="match status" value="1"/>
</dbReference>
<protein>
    <recommendedName>
        <fullName evidence="8">C2H2-type domain-containing protein</fullName>
    </recommendedName>
</protein>
<dbReference type="GO" id="GO:0000981">
    <property type="term" value="F:DNA-binding transcription factor activity, RNA polymerase II-specific"/>
    <property type="evidence" value="ECO:0007669"/>
    <property type="project" value="TreeGrafter"/>
</dbReference>
<accession>A0A4P9ZA46</accession>
<keyword evidence="2" id="KW-0479">Metal-binding</keyword>
<reference evidence="10" key="1">
    <citation type="journal article" date="2018" name="Nat. Microbiol.">
        <title>Leveraging single-cell genomics to expand the fungal tree of life.</title>
        <authorList>
            <person name="Ahrendt S.R."/>
            <person name="Quandt C.A."/>
            <person name="Ciobanu D."/>
            <person name="Clum A."/>
            <person name="Salamov A."/>
            <person name="Andreopoulos B."/>
            <person name="Cheng J.F."/>
            <person name="Woyke T."/>
            <person name="Pelin A."/>
            <person name="Henrissat B."/>
            <person name="Reynolds N.K."/>
            <person name="Benny G.L."/>
            <person name="Smith M.E."/>
            <person name="James T.Y."/>
            <person name="Grigoriev I.V."/>
        </authorList>
    </citation>
    <scope>NUCLEOTIDE SEQUENCE [LARGE SCALE GENOMIC DNA]</scope>
    <source>
        <strain evidence="10">Baker2002</strain>
    </source>
</reference>
<comment type="subcellular location">
    <subcellularLocation>
        <location evidence="1">Nucleus</location>
    </subcellularLocation>
</comment>
<dbReference type="SMART" id="SM00355">
    <property type="entry name" value="ZnF_C2H2"/>
    <property type="match status" value="3"/>
</dbReference>
<evidence type="ECO:0000313" key="10">
    <source>
        <dbReference type="Proteomes" id="UP000268321"/>
    </source>
</evidence>
<sequence>MSQETATTSKKAAKKQTEEHVCRWHKCTESAFVSLAALVSHVANSHLLQLLWTNTSSSSSPRYACQWDGCSRFDMDQPSKFALISHCRIHTGEKPYFCVVPECEKHFTRSDALAKHVKGVHDLHAIRDAIGIMRYRTDKRGLDLGLKVDLNRLTDSQYRELLARDYELRVPWWYSKRFVDELLRELVTLQTLYDQEIDTRHNDVANLRYMKFLAYPDEELISAYAADQSLVLKNLAEDTRAVAASYTLSVDYTLRYHYGETKEDYEKLKSIWATASKVHKIVTAQLDRAVKEKRRLWVLNRLLLDANLQMAQPTKNGAPERDEVDDYLFADGLVQDYVQ</sequence>
<evidence type="ECO:0000256" key="7">
    <source>
        <dbReference type="PROSITE-ProRule" id="PRU00042"/>
    </source>
</evidence>
<dbReference type="OrthoDB" id="3214149at2759"/>
<dbReference type="InterPro" id="IPR043359">
    <property type="entry name" value="GLI-like"/>
</dbReference>
<evidence type="ECO:0000256" key="3">
    <source>
        <dbReference type="ARBA" id="ARBA00022737"/>
    </source>
</evidence>
<dbReference type="PROSITE" id="PS00028">
    <property type="entry name" value="ZINC_FINGER_C2H2_1"/>
    <property type="match status" value="1"/>
</dbReference>
<dbReference type="Gene3D" id="3.30.160.60">
    <property type="entry name" value="Classic Zinc Finger"/>
    <property type="match status" value="2"/>
</dbReference>
<feature type="domain" description="C2H2-type" evidence="8">
    <location>
        <begin position="96"/>
        <end position="121"/>
    </location>
</feature>
<proteinExistence type="predicted"/>
<keyword evidence="10" id="KW-1185">Reference proteome</keyword>
<dbReference type="InterPro" id="IPR036236">
    <property type="entry name" value="Znf_C2H2_sf"/>
</dbReference>
<keyword evidence="3" id="KW-0677">Repeat</keyword>